<dbReference type="GO" id="GO:0032880">
    <property type="term" value="P:regulation of protein localization"/>
    <property type="evidence" value="ECO:0007669"/>
    <property type="project" value="TreeGrafter"/>
</dbReference>
<evidence type="ECO:0000256" key="6">
    <source>
        <dbReference type="ARBA" id="ARBA00041953"/>
    </source>
</evidence>
<dbReference type="GO" id="GO:0043204">
    <property type="term" value="C:perikaryon"/>
    <property type="evidence" value="ECO:0007669"/>
    <property type="project" value="TreeGrafter"/>
</dbReference>
<feature type="domain" description="Glucagon / GIP / secretin / VIP family" evidence="8">
    <location>
        <begin position="79"/>
        <end position="101"/>
    </location>
</feature>
<dbReference type="GO" id="GO:0051428">
    <property type="term" value="F:peptide hormone receptor binding"/>
    <property type="evidence" value="ECO:0007669"/>
    <property type="project" value="TreeGrafter"/>
</dbReference>
<dbReference type="GO" id="GO:0007189">
    <property type="term" value="P:adenylate cyclase-activating G protein-coupled receptor signaling pathway"/>
    <property type="evidence" value="ECO:0007669"/>
    <property type="project" value="TreeGrafter"/>
</dbReference>
<keyword evidence="3" id="KW-0964">Secreted</keyword>
<dbReference type="PANTHER" id="PTHR11213">
    <property type="entry name" value="GLUCAGON-FAMILY NEUROPEPTIDE"/>
    <property type="match status" value="1"/>
</dbReference>
<evidence type="ECO:0000256" key="5">
    <source>
        <dbReference type="ARBA" id="ARBA00040782"/>
    </source>
</evidence>
<proteinExistence type="inferred from homology"/>
<evidence type="ECO:0000313" key="10">
    <source>
        <dbReference type="RefSeq" id="XP_010770619.1"/>
    </source>
</evidence>
<dbReference type="GO" id="GO:0031770">
    <property type="term" value="F:growth hormone-releasing hormone receptor binding"/>
    <property type="evidence" value="ECO:0007669"/>
    <property type="project" value="TreeGrafter"/>
</dbReference>
<comment type="function">
    <text evidence="4">GRF is released by the hypothalamus and acts on the adenohypophyse to stimulate the secretion of growth hormone.</text>
</comment>
<dbReference type="InterPro" id="IPR046963">
    <property type="entry name" value="VIP/GHRH-like"/>
</dbReference>
<comment type="subcellular location">
    <subcellularLocation>
        <location evidence="1">Secreted</location>
    </subcellularLocation>
</comment>
<organism evidence="9 10">
    <name type="scientific">Notothenia coriiceps</name>
    <name type="common">black rockcod</name>
    <dbReference type="NCBI Taxonomy" id="8208"/>
    <lineage>
        <taxon>Eukaryota</taxon>
        <taxon>Metazoa</taxon>
        <taxon>Chordata</taxon>
        <taxon>Craniata</taxon>
        <taxon>Vertebrata</taxon>
        <taxon>Euteleostomi</taxon>
        <taxon>Actinopterygii</taxon>
        <taxon>Neopterygii</taxon>
        <taxon>Teleostei</taxon>
        <taxon>Neoteleostei</taxon>
        <taxon>Acanthomorphata</taxon>
        <taxon>Eupercaria</taxon>
        <taxon>Perciformes</taxon>
        <taxon>Notothenioidei</taxon>
        <taxon>Nototheniidae</taxon>
        <taxon>Notothenia</taxon>
    </lineage>
</organism>
<evidence type="ECO:0000256" key="2">
    <source>
        <dbReference type="ARBA" id="ARBA00008369"/>
    </source>
</evidence>
<evidence type="ECO:0000256" key="4">
    <source>
        <dbReference type="ARBA" id="ARBA00037623"/>
    </source>
</evidence>
<sequence>MLTRVKMCALVTALRSRRTLITVLLRRGSRINHPARERESILLFGRRDTSILMTSSLKDPADQLVDDSGESAGSRSGRHADAIFTNSYRKVLGQVSARKFLQTIMGKRRGDKSESYVKRQSDIYEGTFKEDLTSIQSNQRYRGVHGIIMRPRLLS</sequence>
<evidence type="ECO:0000259" key="8">
    <source>
        <dbReference type="PROSITE" id="PS00260"/>
    </source>
</evidence>
<keyword evidence="9" id="KW-1185">Reference proteome</keyword>
<dbReference type="KEGG" id="ncc:104946450"/>
<evidence type="ECO:0000256" key="3">
    <source>
        <dbReference type="ARBA" id="ARBA00022525"/>
    </source>
</evidence>
<evidence type="ECO:0000256" key="1">
    <source>
        <dbReference type="ARBA" id="ARBA00004613"/>
    </source>
</evidence>
<dbReference type="GO" id="GO:0043195">
    <property type="term" value="C:terminal bouton"/>
    <property type="evidence" value="ECO:0007669"/>
    <property type="project" value="TreeGrafter"/>
</dbReference>
<dbReference type="RefSeq" id="XP_010770619.1">
    <property type="nucleotide sequence ID" value="XM_010772317.1"/>
</dbReference>
<dbReference type="GO" id="GO:0030252">
    <property type="term" value="P:growth hormone secretion"/>
    <property type="evidence" value="ECO:0007669"/>
    <property type="project" value="TreeGrafter"/>
</dbReference>
<accession>A0A6I9MXH9</accession>
<dbReference type="PROSITE" id="PS00260">
    <property type="entry name" value="GLUCAGON"/>
    <property type="match status" value="1"/>
</dbReference>
<evidence type="ECO:0000313" key="9">
    <source>
        <dbReference type="Proteomes" id="UP000504611"/>
    </source>
</evidence>
<dbReference type="GO" id="GO:0016608">
    <property type="term" value="F:growth hormone-releasing hormone activity"/>
    <property type="evidence" value="ECO:0007669"/>
    <property type="project" value="TreeGrafter"/>
</dbReference>
<dbReference type="OrthoDB" id="9931004at2759"/>
<dbReference type="InterPro" id="IPR000532">
    <property type="entry name" value="Glucagon_GIP_secretin_VIP"/>
</dbReference>
<dbReference type="Proteomes" id="UP000504611">
    <property type="component" value="Unplaced"/>
</dbReference>
<gene>
    <name evidence="10" type="primary">ghrh</name>
</gene>
<dbReference type="Pfam" id="PF00123">
    <property type="entry name" value="Hormone_2"/>
    <property type="match status" value="1"/>
</dbReference>
<comment type="similarity">
    <text evidence="2">Belongs to the glucagon family.</text>
</comment>
<protein>
    <recommendedName>
        <fullName evidence="5">Somatoliberin</fullName>
    </recommendedName>
    <alternativeName>
        <fullName evidence="7">Growth hormone-releasing factor</fullName>
    </alternativeName>
    <alternativeName>
        <fullName evidence="6">Growth hormone-releasing hormone</fullName>
    </alternativeName>
</protein>
<dbReference type="GO" id="GO:0005184">
    <property type="term" value="F:neuropeptide hormone activity"/>
    <property type="evidence" value="ECO:0007669"/>
    <property type="project" value="InterPro"/>
</dbReference>
<dbReference type="CTD" id="2691"/>
<dbReference type="PANTHER" id="PTHR11213:SF6">
    <property type="entry name" value="SOMATOLIBERIN"/>
    <property type="match status" value="1"/>
</dbReference>
<evidence type="ECO:0000256" key="7">
    <source>
        <dbReference type="ARBA" id="ARBA00042164"/>
    </source>
</evidence>
<dbReference type="GeneID" id="104946450"/>
<dbReference type="SMART" id="SM00070">
    <property type="entry name" value="GLUCA"/>
    <property type="match status" value="1"/>
</dbReference>
<reference evidence="10" key="1">
    <citation type="submission" date="2025-08" db="UniProtKB">
        <authorList>
            <consortium name="RefSeq"/>
        </authorList>
    </citation>
    <scope>IDENTIFICATION</scope>
    <source>
        <tissue evidence="10">Muscle</tissue>
    </source>
</reference>
<name>A0A6I9MXH9_9TELE</name>
<dbReference type="GO" id="GO:0005615">
    <property type="term" value="C:extracellular space"/>
    <property type="evidence" value="ECO:0007669"/>
    <property type="project" value="TreeGrafter"/>
</dbReference>
<dbReference type="AlphaFoldDB" id="A0A6I9MXH9"/>